<name>A0A4R7Q7V9_9FLAO</name>
<feature type="signal peptide" evidence="1">
    <location>
        <begin position="1"/>
        <end position="21"/>
    </location>
</feature>
<protein>
    <submittedName>
        <fullName evidence="2">Uncharacterized protein</fullName>
    </submittedName>
</protein>
<dbReference type="OrthoDB" id="1374157at2"/>
<sequence>MKKTIIISAIVLGFLINSSNAATFIEDMPEAHQIRTKIEKRSYCITITNGNIETVVEIQVIDYSLPITIASNPCLIRR</sequence>
<keyword evidence="3" id="KW-1185">Reference proteome</keyword>
<keyword evidence="1" id="KW-0732">Signal</keyword>
<dbReference type="Proteomes" id="UP000294689">
    <property type="component" value="Unassembled WGS sequence"/>
</dbReference>
<dbReference type="RefSeq" id="WP_133756342.1">
    <property type="nucleotide sequence ID" value="NZ_SOBW01000007.1"/>
</dbReference>
<accession>A0A4R7Q7V9</accession>
<gene>
    <name evidence="2" type="ORF">BXY82_0230</name>
</gene>
<proteinExistence type="predicted"/>
<feature type="chain" id="PRO_5020859005" evidence="1">
    <location>
        <begin position="22"/>
        <end position="78"/>
    </location>
</feature>
<organism evidence="2 3">
    <name type="scientific">Gelidibacter sediminis</name>
    <dbReference type="NCBI Taxonomy" id="1608710"/>
    <lineage>
        <taxon>Bacteria</taxon>
        <taxon>Pseudomonadati</taxon>
        <taxon>Bacteroidota</taxon>
        <taxon>Flavobacteriia</taxon>
        <taxon>Flavobacteriales</taxon>
        <taxon>Flavobacteriaceae</taxon>
        <taxon>Gelidibacter</taxon>
    </lineage>
</organism>
<dbReference type="AlphaFoldDB" id="A0A4R7Q7V9"/>
<reference evidence="2 3" key="1">
    <citation type="submission" date="2019-03" db="EMBL/GenBank/DDBJ databases">
        <title>Genomic Encyclopedia of Archaeal and Bacterial Type Strains, Phase II (KMG-II): from individual species to whole genera.</title>
        <authorList>
            <person name="Goeker M."/>
        </authorList>
    </citation>
    <scope>NUCLEOTIDE SEQUENCE [LARGE SCALE GENOMIC DNA]</scope>
    <source>
        <strain evidence="2 3">DSM 28135</strain>
    </source>
</reference>
<evidence type="ECO:0000313" key="3">
    <source>
        <dbReference type="Proteomes" id="UP000294689"/>
    </source>
</evidence>
<dbReference type="EMBL" id="SOBW01000007">
    <property type="protein sequence ID" value="TDU42831.1"/>
    <property type="molecule type" value="Genomic_DNA"/>
</dbReference>
<comment type="caution">
    <text evidence="2">The sequence shown here is derived from an EMBL/GenBank/DDBJ whole genome shotgun (WGS) entry which is preliminary data.</text>
</comment>
<evidence type="ECO:0000313" key="2">
    <source>
        <dbReference type="EMBL" id="TDU42831.1"/>
    </source>
</evidence>
<evidence type="ECO:0000256" key="1">
    <source>
        <dbReference type="SAM" id="SignalP"/>
    </source>
</evidence>